<proteinExistence type="predicted"/>
<feature type="region of interest" description="Disordered" evidence="1">
    <location>
        <begin position="1"/>
        <end position="24"/>
    </location>
</feature>
<feature type="compositionally biased region" description="Polar residues" evidence="1">
    <location>
        <begin position="1"/>
        <end position="12"/>
    </location>
</feature>
<accession>A0A0A1V5F4</accession>
<protein>
    <submittedName>
        <fullName evidence="2">Uncharacterized protein</fullName>
    </submittedName>
</protein>
<dbReference type="AlphaFoldDB" id="A0A0A1V5F4"/>
<dbReference type="HOGENOM" id="CLU_1953882_0_0_1"/>
<reference evidence="2 3" key="1">
    <citation type="submission" date="2014-02" db="EMBL/GenBank/DDBJ databases">
        <title>The genome sequence of the entomopathogenic fungus Metarhizium robertsii ARSEF 2575.</title>
        <authorList>
            <person name="Giuliano Garisto Donzelli B."/>
            <person name="Roe B.A."/>
            <person name="Macmil S.L."/>
            <person name="Krasnoff S.B."/>
            <person name="Gibson D.M."/>
        </authorList>
    </citation>
    <scope>NUCLEOTIDE SEQUENCE [LARGE SCALE GENOMIC DNA]</scope>
    <source>
        <strain evidence="2 3">ARSEF 2575</strain>
    </source>
</reference>
<dbReference type="OrthoDB" id="4936034at2759"/>
<name>A0A0A1V5F4_9HYPO</name>
<comment type="caution">
    <text evidence="2">The sequence shown here is derived from an EMBL/GenBank/DDBJ whole genome shotgun (WGS) entry which is preliminary data.</text>
</comment>
<evidence type="ECO:0000256" key="1">
    <source>
        <dbReference type="SAM" id="MobiDB-lite"/>
    </source>
</evidence>
<evidence type="ECO:0000313" key="2">
    <source>
        <dbReference type="EMBL" id="EXV05060.1"/>
    </source>
</evidence>
<gene>
    <name evidence="2" type="ORF">X797_002747</name>
</gene>
<organism evidence="2 3">
    <name type="scientific">Metarhizium robertsii</name>
    <dbReference type="NCBI Taxonomy" id="568076"/>
    <lineage>
        <taxon>Eukaryota</taxon>
        <taxon>Fungi</taxon>
        <taxon>Dikarya</taxon>
        <taxon>Ascomycota</taxon>
        <taxon>Pezizomycotina</taxon>
        <taxon>Sordariomycetes</taxon>
        <taxon>Hypocreomycetidae</taxon>
        <taxon>Hypocreales</taxon>
        <taxon>Clavicipitaceae</taxon>
        <taxon>Metarhizium</taxon>
    </lineage>
</organism>
<dbReference type="EMBL" id="JELW01000002">
    <property type="protein sequence ID" value="EXV05060.1"/>
    <property type="molecule type" value="Genomic_DNA"/>
</dbReference>
<dbReference type="Proteomes" id="UP000030151">
    <property type="component" value="Unassembled WGS sequence"/>
</dbReference>
<evidence type="ECO:0000313" key="3">
    <source>
        <dbReference type="Proteomes" id="UP000030151"/>
    </source>
</evidence>
<dbReference type="eggNOG" id="ENOG502T56U">
    <property type="taxonomic scope" value="Eukaryota"/>
</dbReference>
<sequence length="138" mass="15972">MDRFTIITSIPSESDDEVDNDPPPPGEVWAYPCKLASCPDYGKSWLLRSNFLLHLQEQEAHLASAASTAARRAIELLWRYSTDPRLPPRAAPMFRSRAHPEEHIWEYGFRDHTGKMVNRRGTQRQMERDLALARRRQG</sequence>